<evidence type="ECO:0000313" key="2">
    <source>
        <dbReference type="WBParaSite" id="RSKR_0000946100.1"/>
    </source>
</evidence>
<proteinExistence type="predicted"/>
<dbReference type="Proteomes" id="UP000095286">
    <property type="component" value="Unplaced"/>
</dbReference>
<dbReference type="WBParaSite" id="RSKR_0000946100.1">
    <property type="protein sequence ID" value="RSKR_0000946100.1"/>
    <property type="gene ID" value="RSKR_0000946100"/>
</dbReference>
<reference evidence="2" key="1">
    <citation type="submission" date="2016-11" db="UniProtKB">
        <authorList>
            <consortium name="WormBaseParasite"/>
        </authorList>
    </citation>
    <scope>IDENTIFICATION</scope>
    <source>
        <strain evidence="2">KR3021</strain>
    </source>
</reference>
<name>A0AC35UAX1_9BILA</name>
<evidence type="ECO:0000313" key="1">
    <source>
        <dbReference type="Proteomes" id="UP000095286"/>
    </source>
</evidence>
<sequence>MRSISCTSSTTFDIENSTFLTYFNLFAEEYGKIHVPLAISICFVGTFLNVLTVIILTRPLMHSPVNMLLSLIAICDIITMVSTFIFTMHFEIMAVNRCDISDYSYMWSCFMFAHSHITVIFHSVSIWLTVSLAQIRLFTIKKATLGPTIFVNTWSTCLLGLCTLIVMVVVDIPNFMTFSIRKYEIHEYSQNFCFYIENVTEIVTDQQKKTAQLVSEWKRDSVSWYFVSQMATDCYWEFLAYWLNGAICKIVPCFMLTISIIALLKMIRDVGIRRKKLAEVS</sequence>
<organism evidence="1 2">
    <name type="scientific">Rhabditophanes sp. KR3021</name>
    <dbReference type="NCBI Taxonomy" id="114890"/>
    <lineage>
        <taxon>Eukaryota</taxon>
        <taxon>Metazoa</taxon>
        <taxon>Ecdysozoa</taxon>
        <taxon>Nematoda</taxon>
        <taxon>Chromadorea</taxon>
        <taxon>Rhabditida</taxon>
        <taxon>Tylenchina</taxon>
        <taxon>Panagrolaimomorpha</taxon>
        <taxon>Strongyloidoidea</taxon>
        <taxon>Alloionematidae</taxon>
        <taxon>Rhabditophanes</taxon>
    </lineage>
</organism>
<protein>
    <submittedName>
        <fullName evidence="2">G_PROTEIN_RECEP_F1_2 domain-containing protein</fullName>
    </submittedName>
</protein>
<accession>A0AC35UAX1</accession>